<feature type="region of interest" description="Disordered" evidence="1">
    <location>
        <begin position="348"/>
        <end position="367"/>
    </location>
</feature>
<keyword evidence="3" id="KW-1185">Reference proteome</keyword>
<dbReference type="Proteomes" id="UP000094285">
    <property type="component" value="Unassembled WGS sequence"/>
</dbReference>
<evidence type="ECO:0000313" key="3">
    <source>
        <dbReference type="Proteomes" id="UP000094285"/>
    </source>
</evidence>
<dbReference type="OrthoDB" id="4083304at2759"/>
<protein>
    <submittedName>
        <fullName evidence="2">Uncharacterized protein</fullName>
    </submittedName>
</protein>
<name>A0A1E4SFM9_9ASCO</name>
<dbReference type="AlphaFoldDB" id="A0A1E4SFM9"/>
<evidence type="ECO:0000256" key="1">
    <source>
        <dbReference type="SAM" id="MobiDB-lite"/>
    </source>
</evidence>
<dbReference type="STRING" id="984487.A0A1E4SFM9"/>
<gene>
    <name evidence="2" type="ORF">CANTADRAFT_339629</name>
</gene>
<reference evidence="3" key="1">
    <citation type="submission" date="2016-05" db="EMBL/GenBank/DDBJ databases">
        <title>Comparative genomics of biotechnologically important yeasts.</title>
        <authorList>
            <consortium name="DOE Joint Genome Institute"/>
            <person name="Riley R."/>
            <person name="Haridas S."/>
            <person name="Wolfe K.H."/>
            <person name="Lopes M.R."/>
            <person name="Hittinger C.T."/>
            <person name="Goker M."/>
            <person name="Salamov A."/>
            <person name="Wisecaver J."/>
            <person name="Long T.M."/>
            <person name="Aerts A.L."/>
            <person name="Barry K."/>
            <person name="Choi C."/>
            <person name="Clum A."/>
            <person name="Coughlan A.Y."/>
            <person name="Deshpande S."/>
            <person name="Douglass A.P."/>
            <person name="Hanson S.J."/>
            <person name="Klenk H.-P."/>
            <person name="Labutti K."/>
            <person name="Lapidus A."/>
            <person name="Lindquist E."/>
            <person name="Lipzen A."/>
            <person name="Meier-Kolthoff J.P."/>
            <person name="Ohm R.A."/>
            <person name="Otillar R.P."/>
            <person name="Pangilinan J."/>
            <person name="Peng Y."/>
            <person name="Rokas A."/>
            <person name="Rosa C.A."/>
            <person name="Scheuner C."/>
            <person name="Sibirny A.A."/>
            <person name="Slot J.C."/>
            <person name="Stielow J.B."/>
            <person name="Sun H."/>
            <person name="Kurtzman C.P."/>
            <person name="Blackwell M."/>
            <person name="Grigoriev I.V."/>
            <person name="Jeffries T.W."/>
        </authorList>
    </citation>
    <scope>NUCLEOTIDE SEQUENCE [LARGE SCALE GENOMIC DNA]</scope>
    <source>
        <strain evidence="3">NRRL Y-17324</strain>
    </source>
</reference>
<dbReference type="GeneID" id="30982698"/>
<evidence type="ECO:0000313" key="2">
    <source>
        <dbReference type="EMBL" id="ODV78286.1"/>
    </source>
</evidence>
<organism evidence="2 3">
    <name type="scientific">Suhomyces tanzawaensis NRRL Y-17324</name>
    <dbReference type="NCBI Taxonomy" id="984487"/>
    <lineage>
        <taxon>Eukaryota</taxon>
        <taxon>Fungi</taxon>
        <taxon>Dikarya</taxon>
        <taxon>Ascomycota</taxon>
        <taxon>Saccharomycotina</taxon>
        <taxon>Pichiomycetes</taxon>
        <taxon>Debaryomycetaceae</taxon>
        <taxon>Suhomyces</taxon>
    </lineage>
</organism>
<dbReference type="EMBL" id="KV453913">
    <property type="protein sequence ID" value="ODV78286.1"/>
    <property type="molecule type" value="Genomic_DNA"/>
</dbReference>
<feature type="region of interest" description="Disordered" evidence="1">
    <location>
        <begin position="58"/>
        <end position="89"/>
    </location>
</feature>
<accession>A0A1E4SFM9</accession>
<feature type="compositionally biased region" description="Basic and acidic residues" evidence="1">
    <location>
        <begin position="170"/>
        <end position="181"/>
    </location>
</feature>
<feature type="region of interest" description="Disordered" evidence="1">
    <location>
        <begin position="131"/>
        <end position="193"/>
    </location>
</feature>
<dbReference type="RefSeq" id="XP_020063408.1">
    <property type="nucleotide sequence ID" value="XM_020208561.1"/>
</dbReference>
<proteinExistence type="predicted"/>
<sequence length="404" mass="45005">MNRNSMDSPQLDATFESKLTRLIAAEIERARNVENAELRAQIAHLERENRQLRDELSSLKQTGARPDNSAKTSLRSLPARTKRGRAESWDRLPIKMKSFGGTGTLGEIPLLRSQSMVEEEVPFHKLPTQYSDDESVFRSSPIKLSPVKKPSGAPVDDSPHQEAHTQVGLNDRHREHEHEAENEPGPPAGPAGATTLQRREFVLSYYRSQYAGTLLRVNLATNPITEQNWIISDFRPNPGYTKRDNVTTGGFTRKIGLTRQDEDNRRRFYRAAGGSDGLGQSSGDDDDFDDHLSQMFDKFPLPPGFMSSEFPATQEGMRRRGVVHKRQQRRLQRRILACVNVSHGRQLLGDATPGSSPSRITASGPGGAMVSAGVKRNKPSLIWQVTITPGPPPRTAITASDERW</sequence>